<dbReference type="InterPro" id="IPR041588">
    <property type="entry name" value="Integrase_H2C2"/>
</dbReference>
<dbReference type="Gene3D" id="3.30.420.10">
    <property type="entry name" value="Ribonuclease H-like superfamily/Ribonuclease H"/>
    <property type="match status" value="1"/>
</dbReference>
<dbReference type="Pfam" id="PF17921">
    <property type="entry name" value="Integrase_H2C2"/>
    <property type="match status" value="1"/>
</dbReference>
<dbReference type="InterPro" id="IPR012337">
    <property type="entry name" value="RNaseH-like_sf"/>
</dbReference>
<dbReference type="EMBL" id="JABTTQ020000007">
    <property type="protein sequence ID" value="KAK6151952.1"/>
    <property type="molecule type" value="Genomic_DNA"/>
</dbReference>
<dbReference type="Proteomes" id="UP001318860">
    <property type="component" value="Unassembled WGS sequence"/>
</dbReference>
<name>A0ABR0WWV3_REHGL</name>
<dbReference type="InterPro" id="IPR036397">
    <property type="entry name" value="RNaseH_sf"/>
</dbReference>
<dbReference type="Gene3D" id="1.10.340.70">
    <property type="match status" value="1"/>
</dbReference>
<gene>
    <name evidence="2" type="ORF">DH2020_014587</name>
</gene>
<evidence type="ECO:0000313" key="2">
    <source>
        <dbReference type="EMBL" id="KAK6151952.1"/>
    </source>
</evidence>
<evidence type="ECO:0000259" key="1">
    <source>
        <dbReference type="Pfam" id="PF17921"/>
    </source>
</evidence>
<comment type="caution">
    <text evidence="2">The sequence shown here is derived from an EMBL/GenBank/DDBJ whole genome shotgun (WGS) entry which is preliminary data.</text>
</comment>
<feature type="domain" description="Integrase zinc-binding" evidence="1">
    <location>
        <begin position="1"/>
        <end position="33"/>
    </location>
</feature>
<evidence type="ECO:0000313" key="3">
    <source>
        <dbReference type="Proteomes" id="UP001318860"/>
    </source>
</evidence>
<dbReference type="PANTHER" id="PTHR45835:SF99">
    <property type="entry name" value="CHROMO DOMAIN-CONTAINING PROTEIN-RELATED"/>
    <property type="match status" value="1"/>
</dbReference>
<reference evidence="2 3" key="1">
    <citation type="journal article" date="2021" name="Comput. Struct. Biotechnol. J.">
        <title>De novo genome assembly of the potent medicinal plant Rehmannia glutinosa using nanopore technology.</title>
        <authorList>
            <person name="Ma L."/>
            <person name="Dong C."/>
            <person name="Song C."/>
            <person name="Wang X."/>
            <person name="Zheng X."/>
            <person name="Niu Y."/>
            <person name="Chen S."/>
            <person name="Feng W."/>
        </authorList>
    </citation>
    <scope>NUCLEOTIDE SEQUENCE [LARGE SCALE GENOMIC DNA]</scope>
    <source>
        <strain evidence="2">DH-2019</strain>
    </source>
</reference>
<keyword evidence="3" id="KW-1185">Reference proteome</keyword>
<dbReference type="SUPFAM" id="SSF53098">
    <property type="entry name" value="Ribonuclease H-like"/>
    <property type="match status" value="1"/>
</dbReference>
<sequence length="282" mass="33976">MYNDLKQHYWWANMKNQVAEYVSRCLTCQQVKVEHQRPSGLLQPLPIPEWKWEYITMDFVKDLPRTRSSHDAIWVIVDRLTKSVHFLPIRKTDSLHKLAQIYINEIVRLHDFQGNWDSHLALAEFAYNNSYQGTIGMAPYEALYGRKCMSPERIRTAQSRQKSYVDQRRKDLEFATRDEVFLRLSPRKGMIHSKKLKKYHPDPEHIINDNIPQVMENLTYEEKPLRIIDRHVRELRNKNIPLVKVVWQNHDKLEEATWETENDMRKHYPELFQEENLETKFF</sequence>
<proteinExistence type="predicted"/>
<dbReference type="PANTHER" id="PTHR45835">
    <property type="entry name" value="YALI0A06105P"/>
    <property type="match status" value="1"/>
</dbReference>
<organism evidence="2 3">
    <name type="scientific">Rehmannia glutinosa</name>
    <name type="common">Chinese foxglove</name>
    <dbReference type="NCBI Taxonomy" id="99300"/>
    <lineage>
        <taxon>Eukaryota</taxon>
        <taxon>Viridiplantae</taxon>
        <taxon>Streptophyta</taxon>
        <taxon>Embryophyta</taxon>
        <taxon>Tracheophyta</taxon>
        <taxon>Spermatophyta</taxon>
        <taxon>Magnoliopsida</taxon>
        <taxon>eudicotyledons</taxon>
        <taxon>Gunneridae</taxon>
        <taxon>Pentapetalae</taxon>
        <taxon>asterids</taxon>
        <taxon>lamiids</taxon>
        <taxon>Lamiales</taxon>
        <taxon>Orobanchaceae</taxon>
        <taxon>Rehmannieae</taxon>
        <taxon>Rehmannia</taxon>
    </lineage>
</organism>
<accession>A0ABR0WWV3</accession>
<protein>
    <recommendedName>
        <fullName evidence="1">Integrase zinc-binding domain-containing protein</fullName>
    </recommendedName>
</protein>